<feature type="non-terminal residue" evidence="1">
    <location>
        <position position="1"/>
    </location>
</feature>
<name>A0A4P9VXL9_9FUNG</name>
<reference evidence="2" key="1">
    <citation type="journal article" date="2018" name="Nat. Microbiol.">
        <title>Leveraging single-cell genomics to expand the fungal tree of life.</title>
        <authorList>
            <person name="Ahrendt S.R."/>
            <person name="Quandt C.A."/>
            <person name="Ciobanu D."/>
            <person name="Clum A."/>
            <person name="Salamov A."/>
            <person name="Andreopoulos B."/>
            <person name="Cheng J.F."/>
            <person name="Woyke T."/>
            <person name="Pelin A."/>
            <person name="Henrissat B."/>
            <person name="Reynolds N.K."/>
            <person name="Benny G.L."/>
            <person name="Smith M.E."/>
            <person name="James T.Y."/>
            <person name="Grigoriev I.V."/>
        </authorList>
    </citation>
    <scope>NUCLEOTIDE SEQUENCE [LARGE SCALE GENOMIC DNA]</scope>
</reference>
<dbReference type="Proteomes" id="UP000269721">
    <property type="component" value="Unassembled WGS sequence"/>
</dbReference>
<dbReference type="AlphaFoldDB" id="A0A4P9VXL9"/>
<sequence>CGTDGKTRKGTWRPRELFENSENTCSLSHQPIGNVSFDYDVRRVPGAITPSEIAAVGKVPQAREMESNAGLESFGSMGLIPLADYCTKFEVDIGTFAKQEPLRCSASPFFDQYAAPFLAVTEWARSLDAREP</sequence>
<evidence type="ECO:0000313" key="1">
    <source>
        <dbReference type="EMBL" id="RKO84491.1"/>
    </source>
</evidence>
<evidence type="ECO:0000313" key="2">
    <source>
        <dbReference type="Proteomes" id="UP000269721"/>
    </source>
</evidence>
<accession>A0A4P9VXL9</accession>
<protein>
    <submittedName>
        <fullName evidence="1">Uncharacterized protein</fullName>
    </submittedName>
</protein>
<dbReference type="EMBL" id="ML000040">
    <property type="protein sequence ID" value="RKO84491.1"/>
    <property type="molecule type" value="Genomic_DNA"/>
</dbReference>
<organism evidence="1 2">
    <name type="scientific">Blyttiomyces helicus</name>
    <dbReference type="NCBI Taxonomy" id="388810"/>
    <lineage>
        <taxon>Eukaryota</taxon>
        <taxon>Fungi</taxon>
        <taxon>Fungi incertae sedis</taxon>
        <taxon>Chytridiomycota</taxon>
        <taxon>Chytridiomycota incertae sedis</taxon>
        <taxon>Chytridiomycetes</taxon>
        <taxon>Chytridiomycetes incertae sedis</taxon>
        <taxon>Blyttiomyces</taxon>
    </lineage>
</organism>
<keyword evidence="2" id="KW-1185">Reference proteome</keyword>
<gene>
    <name evidence="1" type="ORF">BDK51DRAFT_32954</name>
</gene>
<proteinExistence type="predicted"/>